<gene>
    <name evidence="2" type="ORF">Q4490_05830</name>
</gene>
<evidence type="ECO:0000313" key="3">
    <source>
        <dbReference type="Proteomes" id="UP001169862"/>
    </source>
</evidence>
<dbReference type="EMBL" id="JAUOPG010000003">
    <property type="protein sequence ID" value="MDO6453077.1"/>
    <property type="molecule type" value="Genomic_DNA"/>
</dbReference>
<dbReference type="PROSITE" id="PS51257">
    <property type="entry name" value="PROKAR_LIPOPROTEIN"/>
    <property type="match status" value="1"/>
</dbReference>
<feature type="chain" id="PRO_5043857733" description="Lipoprotein" evidence="1">
    <location>
        <begin position="23"/>
        <end position="491"/>
    </location>
</feature>
<proteinExistence type="predicted"/>
<evidence type="ECO:0008006" key="4">
    <source>
        <dbReference type="Google" id="ProtNLM"/>
    </source>
</evidence>
<dbReference type="AlphaFoldDB" id="A0AAW7XFW7"/>
<sequence>MWNTRIAAITTLSVMLALTGCGGGGGSSSDDDEPATAEGRFLDSPVEGLQYTSGDITGVTDANGTFIYSVGGTVLFTVGDVVLGSANGSTVITPLDLVPDAADENDDTVVNLLRFLQSLDADGDPDNGITISATVQDYFNNQTINFEQTVEAFEADETLLSILNQIPLDEIGNDRELVSAFNALAHFQITLASLDVADDIDDLIEISEADIINYQEAGVWRSASAFSFTLNDSYSFGGQTYTMTADVGIESVAVSISEEVNATSSLVTSCYVNGPETIDVSDWLDVDTGEEDMEICDDETQKYYRNADGSELAMVLYCGADAYGRIDFKHLSDVPAFDFGTLSFTSGLYNDLDSSDGVCGQLEDLETQTTVTPALDAVESGDSKSYEIGVMAPYGGQYIMFYFEFLNKPTAGNYTVVNNYVTDHLVGNQVLVRLHTSAAEMGGYLDDPEVIRAVSGTITLSALGTYSASGSFDLVMDNSDDIEGDFNFALQ</sequence>
<name>A0AAW7XFW7_9GAMM</name>
<evidence type="ECO:0000256" key="1">
    <source>
        <dbReference type="SAM" id="SignalP"/>
    </source>
</evidence>
<comment type="caution">
    <text evidence="2">The sequence shown here is derived from an EMBL/GenBank/DDBJ whole genome shotgun (WGS) entry which is preliminary data.</text>
</comment>
<keyword evidence="1" id="KW-0732">Signal</keyword>
<feature type="signal peptide" evidence="1">
    <location>
        <begin position="1"/>
        <end position="22"/>
    </location>
</feature>
<dbReference type="RefSeq" id="WP_303549188.1">
    <property type="nucleotide sequence ID" value="NZ_JAUOPG010000003.1"/>
</dbReference>
<reference evidence="2" key="1">
    <citation type="submission" date="2023-07" db="EMBL/GenBank/DDBJ databases">
        <title>Genome content predicts the carbon catabolic preferences of heterotrophic bacteria.</title>
        <authorList>
            <person name="Gralka M."/>
        </authorList>
    </citation>
    <scope>NUCLEOTIDE SEQUENCE</scope>
    <source>
        <strain evidence="2">I2M16</strain>
    </source>
</reference>
<dbReference type="Proteomes" id="UP001169862">
    <property type="component" value="Unassembled WGS sequence"/>
</dbReference>
<accession>A0AAW7XFW7</accession>
<organism evidence="2 3">
    <name type="scientific">Neptunomonas phycophila</name>
    <dbReference type="NCBI Taxonomy" id="1572645"/>
    <lineage>
        <taxon>Bacteria</taxon>
        <taxon>Pseudomonadati</taxon>
        <taxon>Pseudomonadota</taxon>
        <taxon>Gammaproteobacteria</taxon>
        <taxon>Oceanospirillales</taxon>
        <taxon>Oceanospirillaceae</taxon>
        <taxon>Neptunomonas</taxon>
    </lineage>
</organism>
<evidence type="ECO:0000313" key="2">
    <source>
        <dbReference type="EMBL" id="MDO6453077.1"/>
    </source>
</evidence>
<protein>
    <recommendedName>
        <fullName evidence="4">Lipoprotein</fullName>
    </recommendedName>
</protein>